<gene>
    <name evidence="5" type="ORF">GSMUA_98550.1</name>
</gene>
<sequence>METTVSPSASLLQNQLDASNFDELSMDQSLLFSDSLKELKNLRSQLYSAAEYFELSYATDDHKQFVVNTLREYAIKAVVNTVDHLGSVSFKVTGLLEAKVDEVSGAESRVSCIEQRIRACRELVDREGLSQQSLVIKAPRYHKRYIVPGKLISLVGKSMPESGRHATPKYEKNLNASKDNTETHKFQPVHHPTVADKAPSFRYKRHVLANQQNRFQIVMSRAFDDTRKARTMSPAPSSRARSVSPRRIPSSSPSQLPGKLFGAEKRATSPIRMPNPLARSGSLAVRPTALRSTSSIGRQYSSATQKSASMRLHAERNDDKDGEQNPSKGKKFLKSLLSRRKSKKDEMVYSYLDEY</sequence>
<proteinExistence type="inferred from homology"/>
<dbReference type="EMBL" id="HG996466">
    <property type="protein sequence ID" value="CAG1860551.1"/>
    <property type="molecule type" value="Genomic_DNA"/>
</dbReference>
<dbReference type="InterPro" id="IPR028457">
    <property type="entry name" value="ABI"/>
</dbReference>
<dbReference type="Gene3D" id="6.10.140.1620">
    <property type="match status" value="1"/>
</dbReference>
<organism evidence="5">
    <name type="scientific">Musa acuminata subsp. malaccensis</name>
    <name type="common">Wild banana</name>
    <name type="synonym">Musa malaccensis</name>
    <dbReference type="NCBI Taxonomy" id="214687"/>
    <lineage>
        <taxon>Eukaryota</taxon>
        <taxon>Viridiplantae</taxon>
        <taxon>Streptophyta</taxon>
        <taxon>Embryophyta</taxon>
        <taxon>Tracheophyta</taxon>
        <taxon>Spermatophyta</taxon>
        <taxon>Magnoliopsida</taxon>
        <taxon>Liliopsida</taxon>
        <taxon>Zingiberales</taxon>
        <taxon>Musaceae</taxon>
        <taxon>Musa</taxon>
    </lineage>
</organism>
<comment type="subunit">
    <text evidence="2">Binds SCAR.</text>
</comment>
<feature type="compositionally biased region" description="Low complexity" evidence="4">
    <location>
        <begin position="233"/>
        <end position="254"/>
    </location>
</feature>
<evidence type="ECO:0000313" key="5">
    <source>
        <dbReference type="EMBL" id="CAG1860551.1"/>
    </source>
</evidence>
<reference evidence="5" key="1">
    <citation type="submission" date="2021-03" db="EMBL/GenBank/DDBJ databases">
        <authorList>
            <consortium name="Genoscope - CEA"/>
            <person name="William W."/>
        </authorList>
    </citation>
    <scope>NUCLEOTIDE SEQUENCE</scope>
    <source>
        <strain evidence="5">Doubled-haploid Pahang</strain>
    </source>
</reference>
<protein>
    <submittedName>
        <fullName evidence="5">(wild Malaysian banana) hypothetical protein</fullName>
    </submittedName>
</protein>
<evidence type="ECO:0000256" key="1">
    <source>
        <dbReference type="ARBA" id="ARBA00010020"/>
    </source>
</evidence>
<comment type="function">
    <text evidence="3">Involved in regulation of actin and microtubule organization. Part of a WAVE complex that activates the Arp2/3 complex.</text>
</comment>
<evidence type="ECO:0000256" key="4">
    <source>
        <dbReference type="SAM" id="MobiDB-lite"/>
    </source>
</evidence>
<feature type="region of interest" description="Disordered" evidence="4">
    <location>
        <begin position="226"/>
        <end position="336"/>
    </location>
</feature>
<dbReference type="PANTHER" id="PTHR10460:SF10">
    <property type="entry name" value="PROTEIN ABIL3"/>
    <property type="match status" value="1"/>
</dbReference>
<feature type="compositionally biased region" description="Basic and acidic residues" evidence="4">
    <location>
        <begin position="312"/>
        <end position="323"/>
    </location>
</feature>
<comment type="similarity">
    <text evidence="1">Belongs to the ABI family.</text>
</comment>
<dbReference type="AlphaFoldDB" id="A0A8D7B6W1"/>
<feature type="compositionally biased region" description="Polar residues" evidence="4">
    <location>
        <begin position="290"/>
        <end position="308"/>
    </location>
</feature>
<evidence type="ECO:0000256" key="2">
    <source>
        <dbReference type="ARBA" id="ARBA00011513"/>
    </source>
</evidence>
<accession>A0A8D7B6W1</accession>
<evidence type="ECO:0000256" key="3">
    <source>
        <dbReference type="ARBA" id="ARBA00025223"/>
    </source>
</evidence>
<name>A0A8D7B6W1_MUSAM</name>
<dbReference type="PANTHER" id="PTHR10460">
    <property type="entry name" value="ABL INTERACTOR FAMILY MEMBER"/>
    <property type="match status" value="1"/>
</dbReference>